<name>A0A2U7UD54_9VIRU</name>
<dbReference type="Proteomes" id="UP000249287">
    <property type="component" value="Segment"/>
</dbReference>
<accession>A0A2U7UD54</accession>
<organism evidence="1">
    <name type="scientific">Pandoravirus neocaledonia</name>
    <dbReference type="NCBI Taxonomy" id="2107708"/>
    <lineage>
        <taxon>Viruses</taxon>
        <taxon>Pandoravirus</taxon>
    </lineage>
</organism>
<dbReference type="EMBL" id="MG011690">
    <property type="protein sequence ID" value="AVK76332.1"/>
    <property type="molecule type" value="Genomic_DNA"/>
</dbReference>
<dbReference type="GeneID" id="36842257"/>
<protein>
    <submittedName>
        <fullName evidence="1">Uncharacterized protein</fullName>
    </submittedName>
</protein>
<proteinExistence type="predicted"/>
<gene>
    <name evidence="1" type="ORF">pneo_cds_725</name>
</gene>
<reference evidence="1" key="1">
    <citation type="journal article" date="2018" name="Nat. Commun.">
        <title>Diversity and evolution of the emerging Pandoraviridae family.</title>
        <authorList>
            <person name="Legendre M."/>
            <person name="Fabre E."/>
            <person name="Poirot O."/>
            <person name="Jeudy S."/>
            <person name="Lartigue A."/>
            <person name="Alempic J.M."/>
            <person name="Beucher L."/>
            <person name="Philippe N."/>
            <person name="Bertaux L."/>
            <person name="Christo-Foroux E."/>
            <person name="Labadie K."/>
            <person name="Coute Y."/>
            <person name="Abergel C."/>
            <person name="Claverie J.M."/>
        </authorList>
    </citation>
    <scope>NUCLEOTIDE SEQUENCE [LARGE SCALE GENOMIC DNA]</scope>
    <source>
        <strain evidence="1">Neocaledonia</strain>
    </source>
</reference>
<dbReference type="KEGG" id="vg:36842257"/>
<evidence type="ECO:0000313" key="1">
    <source>
        <dbReference type="EMBL" id="AVK76332.1"/>
    </source>
</evidence>
<dbReference type="RefSeq" id="YP_009482335.1">
    <property type="nucleotide sequence ID" value="NC_037666.1"/>
</dbReference>
<sequence length="80" mass="9548">MSGRLETLQWARANGCPWDERVCIAATTFRCLDVLKWAVENGCPCYRGMWTERERDDLEWARKYGYPWDRHIPDSPQRNL</sequence>